<evidence type="ECO:0000256" key="19">
    <source>
        <dbReference type="ARBA" id="ARBA00057179"/>
    </source>
</evidence>
<evidence type="ECO:0000256" key="22">
    <source>
        <dbReference type="ARBA" id="ARBA00081504"/>
    </source>
</evidence>
<evidence type="ECO:0000256" key="16">
    <source>
        <dbReference type="ARBA" id="ARBA00048763"/>
    </source>
</evidence>
<comment type="function">
    <text evidence="19">Catalyzes the 2 serial methylation steps for the conversion of the 7-monomethylguanosine (m(7)G) caps of snRNAs and snoRNAs to a 2,2,7-trimethylguanosine (m(2,2,7)G) cap structure. The enzyme is specific for guanine, and N7 methylation must precede N2 methylation. Hypermethylation of the m7G cap of U snRNAs leads to their concentration in nuclear foci, their colocalization with coilin and the formation of canonical Cajal bodies (CBs). Plays a role in transcriptional regulation.</text>
</comment>
<keyword evidence="5" id="KW-0963">Cytoplasm</keyword>
<keyword evidence="12" id="KW-0539">Nucleus</keyword>
<dbReference type="GO" id="GO:0005730">
    <property type="term" value="C:nucleolus"/>
    <property type="evidence" value="ECO:0007669"/>
    <property type="project" value="UniProtKB-SubCell"/>
</dbReference>
<dbReference type="Proteomes" id="UP000030758">
    <property type="component" value="Unassembled WGS sequence"/>
</dbReference>
<evidence type="ECO:0000256" key="3">
    <source>
        <dbReference type="ARBA" id="ARBA00004604"/>
    </source>
</evidence>
<protein>
    <recommendedName>
        <fullName evidence="4">Trimethylguanosine synthase</fullName>
    </recommendedName>
    <alternativeName>
        <fullName evidence="18">Cap-specific guanine-N(2) methyltransferase</fullName>
    </alternativeName>
    <alternativeName>
        <fullName evidence="21">Nuclear receptor coactivator 6-interacting protein</fullName>
    </alternativeName>
    <alternativeName>
        <fullName evidence="22">PRIP-interacting protein with methyltransferase motif</fullName>
    </alternativeName>
</protein>
<dbReference type="GO" id="GO:0005737">
    <property type="term" value="C:cytoplasm"/>
    <property type="evidence" value="ECO:0007669"/>
    <property type="project" value="UniProtKB-SubCell"/>
</dbReference>
<dbReference type="InterPro" id="IPR019012">
    <property type="entry name" value="RNA_cap_Gua-N2-MeTrfase"/>
</dbReference>
<accession>A0A085N2R8</accession>
<comment type="subcellular location">
    <subcellularLocation>
        <location evidence="2">Cytoplasm</location>
    </subcellularLocation>
    <subcellularLocation>
        <location evidence="1">Nucleus</location>
        <location evidence="1">Cajal body</location>
    </subcellularLocation>
    <subcellularLocation>
        <location evidence="3">Nucleus</location>
        <location evidence="3">Nucleolus</location>
    </subcellularLocation>
</comment>
<comment type="catalytic activity">
    <reaction evidence="15">
        <text>a 5'-end (N(7)-methyl 5'-triphosphoguanosine)-ribonucleoside in snoRNA + S-adenosyl-L-methionine = a 5'-end (N(2),N(7)-dimethyl 5'-triphosphoguanosine)-ribonucleoside in snoRNA + S-adenosyl-L-homocysteine + H(+)</text>
        <dbReference type="Rhea" id="RHEA:78475"/>
        <dbReference type="Rhea" id="RHEA-COMP:19086"/>
        <dbReference type="Rhea" id="RHEA-COMP:19088"/>
        <dbReference type="ChEBI" id="CHEBI:15378"/>
        <dbReference type="ChEBI" id="CHEBI:57856"/>
        <dbReference type="ChEBI" id="CHEBI:59789"/>
        <dbReference type="ChEBI" id="CHEBI:156461"/>
        <dbReference type="ChEBI" id="CHEBI:172880"/>
    </reaction>
    <physiologicalReaction direction="left-to-right" evidence="15">
        <dbReference type="Rhea" id="RHEA:78476"/>
    </physiologicalReaction>
</comment>
<dbReference type="GO" id="GO:0071164">
    <property type="term" value="F:RNA cap trimethylguanosine synthase activity"/>
    <property type="evidence" value="ECO:0007669"/>
    <property type="project" value="TreeGrafter"/>
</dbReference>
<evidence type="ECO:0000256" key="5">
    <source>
        <dbReference type="ARBA" id="ARBA00022490"/>
    </source>
</evidence>
<keyword evidence="9" id="KW-0949">S-adenosyl-L-methionine</keyword>
<evidence type="ECO:0000256" key="10">
    <source>
        <dbReference type="ARBA" id="ARBA00023015"/>
    </source>
</evidence>
<evidence type="ECO:0000256" key="21">
    <source>
        <dbReference type="ARBA" id="ARBA00079339"/>
    </source>
</evidence>
<keyword evidence="11" id="KW-0804">Transcription</keyword>
<keyword evidence="7" id="KW-0489">Methyltransferase</keyword>
<organism evidence="23">
    <name type="scientific">Trichuris suis</name>
    <name type="common">pig whipworm</name>
    <dbReference type="NCBI Taxonomy" id="68888"/>
    <lineage>
        <taxon>Eukaryota</taxon>
        <taxon>Metazoa</taxon>
        <taxon>Ecdysozoa</taxon>
        <taxon>Nematoda</taxon>
        <taxon>Enoplea</taxon>
        <taxon>Dorylaimia</taxon>
        <taxon>Trichinellida</taxon>
        <taxon>Trichuridae</taxon>
        <taxon>Trichuris</taxon>
    </lineage>
</organism>
<evidence type="ECO:0000256" key="18">
    <source>
        <dbReference type="ARBA" id="ARBA00049790"/>
    </source>
</evidence>
<evidence type="ECO:0000256" key="4">
    <source>
        <dbReference type="ARBA" id="ARBA00018517"/>
    </source>
</evidence>
<reference evidence="23" key="1">
    <citation type="journal article" date="2014" name="Nat. Genet.">
        <title>Genome and transcriptome of the porcine whipworm Trichuris suis.</title>
        <authorList>
            <person name="Jex A.R."/>
            <person name="Nejsum P."/>
            <person name="Schwarz E.M."/>
            <person name="Hu L."/>
            <person name="Young N.D."/>
            <person name="Hall R.S."/>
            <person name="Korhonen P.K."/>
            <person name="Liao S."/>
            <person name="Thamsborg S."/>
            <person name="Xia J."/>
            <person name="Xu P."/>
            <person name="Wang S."/>
            <person name="Scheerlinck J.P."/>
            <person name="Hofmann A."/>
            <person name="Sternberg P.W."/>
            <person name="Wang J."/>
            <person name="Gasser R.B."/>
        </authorList>
    </citation>
    <scope>NUCLEOTIDE SEQUENCE [LARGE SCALE GENOMIC DNA]</scope>
    <source>
        <strain evidence="23">DCEP-RM93F</strain>
    </source>
</reference>
<dbReference type="SUPFAM" id="SSF53335">
    <property type="entry name" value="S-adenosyl-L-methionine-dependent methyltransferases"/>
    <property type="match status" value="1"/>
</dbReference>
<comment type="catalytic activity">
    <reaction evidence="16">
        <text>a 5'-end (N(2),N(7)-dimethyl 5'-triphosphoguanosine)-ribonucleoside in snRNA + S-adenosyl-L-methionine = a 5'-end (N(2),N(2),N(7)-trimethyl 5'-triphosphoguanosine)-ribonucleoside in snRNA + S-adenosyl-L-homocysteine + H(+)</text>
        <dbReference type="Rhea" id="RHEA:78479"/>
        <dbReference type="Rhea" id="RHEA-COMP:19087"/>
        <dbReference type="Rhea" id="RHEA-COMP:19089"/>
        <dbReference type="ChEBI" id="CHEBI:15378"/>
        <dbReference type="ChEBI" id="CHEBI:57856"/>
        <dbReference type="ChEBI" id="CHEBI:59789"/>
        <dbReference type="ChEBI" id="CHEBI:167623"/>
        <dbReference type="ChEBI" id="CHEBI:172880"/>
    </reaction>
    <physiologicalReaction direction="left-to-right" evidence="16">
        <dbReference type="Rhea" id="RHEA:78480"/>
    </physiologicalReaction>
</comment>
<dbReference type="Pfam" id="PF09445">
    <property type="entry name" value="Methyltransf_15"/>
    <property type="match status" value="1"/>
</dbReference>
<comment type="catalytic activity">
    <reaction evidence="17">
        <text>a 5'-end (N(7)-methyl 5'-triphosphoguanosine)-ribonucleoside in snRNA + S-adenosyl-L-methionine = a 5'-end (N(2),N(7)-dimethyl 5'-triphosphoguanosine)-ribonucleoside in snRNA + S-adenosyl-L-homocysteine + H(+)</text>
        <dbReference type="Rhea" id="RHEA:78471"/>
        <dbReference type="Rhea" id="RHEA-COMP:19085"/>
        <dbReference type="Rhea" id="RHEA-COMP:19087"/>
        <dbReference type="ChEBI" id="CHEBI:15378"/>
        <dbReference type="ChEBI" id="CHEBI:57856"/>
        <dbReference type="ChEBI" id="CHEBI:59789"/>
        <dbReference type="ChEBI" id="CHEBI:156461"/>
        <dbReference type="ChEBI" id="CHEBI:172880"/>
    </reaction>
    <physiologicalReaction direction="left-to-right" evidence="17">
        <dbReference type="Rhea" id="RHEA:78472"/>
    </physiologicalReaction>
</comment>
<evidence type="ECO:0000256" key="6">
    <source>
        <dbReference type="ARBA" id="ARBA00022553"/>
    </source>
</evidence>
<evidence type="ECO:0000256" key="9">
    <source>
        <dbReference type="ARBA" id="ARBA00022691"/>
    </source>
</evidence>
<dbReference type="GO" id="GO:0015030">
    <property type="term" value="C:Cajal body"/>
    <property type="evidence" value="ECO:0007669"/>
    <property type="project" value="UniProtKB-SubCell"/>
</dbReference>
<keyword evidence="8" id="KW-0808">Transferase</keyword>
<dbReference type="PANTHER" id="PTHR14741">
    <property type="entry name" value="S-ADENOSYLMETHIONINE-DEPENDENT METHYLTRANSFERASE RELATED"/>
    <property type="match status" value="1"/>
</dbReference>
<evidence type="ECO:0000256" key="20">
    <source>
        <dbReference type="ARBA" id="ARBA00064494"/>
    </source>
</evidence>
<dbReference type="EMBL" id="KL367566">
    <property type="protein sequence ID" value="KFD63764.1"/>
    <property type="molecule type" value="Genomic_DNA"/>
</dbReference>
<evidence type="ECO:0000256" key="1">
    <source>
        <dbReference type="ARBA" id="ARBA00004408"/>
    </source>
</evidence>
<dbReference type="FunFam" id="3.40.50.150:FF:000066">
    <property type="entry name" value="Trimethylguanosine synthase 1"/>
    <property type="match status" value="1"/>
</dbReference>
<keyword evidence="10" id="KW-0805">Transcription regulation</keyword>
<dbReference type="InterPro" id="IPR029063">
    <property type="entry name" value="SAM-dependent_MTases_sf"/>
</dbReference>
<dbReference type="Gene3D" id="3.40.50.150">
    <property type="entry name" value="Vaccinia Virus protein VP39"/>
    <property type="match status" value="1"/>
</dbReference>
<evidence type="ECO:0000256" key="12">
    <source>
        <dbReference type="ARBA" id="ARBA00023242"/>
    </source>
</evidence>
<evidence type="ECO:0000256" key="13">
    <source>
        <dbReference type="ARBA" id="ARBA00025783"/>
    </source>
</evidence>
<dbReference type="CDD" id="cd02440">
    <property type="entry name" value="AdoMet_MTases"/>
    <property type="match status" value="1"/>
</dbReference>
<proteinExistence type="inferred from homology"/>
<comment type="catalytic activity">
    <reaction evidence="14">
        <text>a 5'-end (N(2),N(7)-dimethyl 5'-triphosphoguanosine)-ribonucleoside in snoRNA + S-adenosyl-L-methionine = a 5'-end (N(2),N(2),N(7)-trimethyl 5'-triphosphoguanosine)-ribonucleoside in snoRNA + S-adenosyl-L-homocysteine + H(+)</text>
        <dbReference type="Rhea" id="RHEA:78507"/>
        <dbReference type="Rhea" id="RHEA-COMP:19088"/>
        <dbReference type="Rhea" id="RHEA-COMP:19090"/>
        <dbReference type="ChEBI" id="CHEBI:15378"/>
        <dbReference type="ChEBI" id="CHEBI:57856"/>
        <dbReference type="ChEBI" id="CHEBI:59789"/>
        <dbReference type="ChEBI" id="CHEBI:167623"/>
        <dbReference type="ChEBI" id="CHEBI:172880"/>
    </reaction>
    <physiologicalReaction direction="left-to-right" evidence="14">
        <dbReference type="Rhea" id="RHEA:78508"/>
    </physiologicalReaction>
</comment>
<sequence>MTKHVGYESFQVGTLRFGFAGTSGQQNLSISLTRSYVEDAEAIRLLKKRGGKLQNFAAYFVESLIDDLFNDAALEREMKRCRISCSAKIKARRNRKPVKKHVCVQKCVNRKWNLGFASETADDQEANDRELMKQLGLPVVFVGRTNLRRHPRVEEFSVNTDVLCSTEDDIDRTYCCCMSAFQPGAIQALFNSFWAKWGQQLINLLWLEMHGHMMLEDTKSQLDSSLEPFRQHMKNLSECEVDFGFLCNELRSRYYVNVNEASGWDEVWMLHVKYVGNTCAQLFLNALDFKHNFYDSSYLLVANLTVDPDEPVSSDYDERRKTLMNKKIEAIRAALSEHGLCLGDVDSDNVSVRLTMNGSPECHTYLIKNYRSKIVTRMESPSYIHLGQHIPQEPFQKWERAASRCPVVSHEETILDNKWFSSLPYNPELDDKLYRYSWVNKGELRKYYLQRYHLFARYEEGVLMDEESWFSVTPEAIAVHIAKRCACDTIVDAFCGVGGNTIQFARYCRRVIAIDIDPVKIKCARRNAEIYGVSDRIEFLCADFFVVAPHLDADVVFLSPPWGGPSYQLSSTFNILKMDTMQNHSIFQVASVITKNIVYFVPRNSSVCNILELAGKGEVVEVEQNFLNGKLKTVTIYFGNFAHGYLLRNNQVAKAEI</sequence>
<evidence type="ECO:0000256" key="2">
    <source>
        <dbReference type="ARBA" id="ARBA00004496"/>
    </source>
</evidence>
<evidence type="ECO:0000256" key="17">
    <source>
        <dbReference type="ARBA" id="ARBA00049075"/>
    </source>
</evidence>
<gene>
    <name evidence="23" type="ORF">M514_02811</name>
</gene>
<evidence type="ECO:0000256" key="11">
    <source>
        <dbReference type="ARBA" id="ARBA00023163"/>
    </source>
</evidence>
<evidence type="ECO:0000313" key="23">
    <source>
        <dbReference type="EMBL" id="KFD63764.1"/>
    </source>
</evidence>
<evidence type="ECO:0000256" key="15">
    <source>
        <dbReference type="ARBA" id="ARBA00048740"/>
    </source>
</evidence>
<keyword evidence="6" id="KW-0597">Phosphoprotein</keyword>
<evidence type="ECO:0000256" key="8">
    <source>
        <dbReference type="ARBA" id="ARBA00022679"/>
    </source>
</evidence>
<comment type="subunit">
    <text evidence="20">May form homooligomers. Interacts with CREBBP/CBP, EED/WAIT1, EP300/P300, NCOA6/PRIP, PPARBP/PBP and SMN.</text>
</comment>
<name>A0A085N2R8_9BILA</name>
<comment type="similarity">
    <text evidence="13">Belongs to the methyltransferase superfamily. Trimethylguanosine synthase family.</text>
</comment>
<dbReference type="PANTHER" id="PTHR14741:SF32">
    <property type="entry name" value="TRIMETHYLGUANOSINE SYNTHASE"/>
    <property type="match status" value="1"/>
</dbReference>
<evidence type="ECO:0000256" key="7">
    <source>
        <dbReference type="ARBA" id="ARBA00022603"/>
    </source>
</evidence>
<dbReference type="AlphaFoldDB" id="A0A085N2R8"/>
<evidence type="ECO:0000256" key="14">
    <source>
        <dbReference type="ARBA" id="ARBA00047418"/>
    </source>
</evidence>